<dbReference type="PANTHER" id="PTHR30529:SF1">
    <property type="entry name" value="CYTOCHROME B561 HOMOLOG 2"/>
    <property type="match status" value="1"/>
</dbReference>
<dbReference type="InterPro" id="IPR052168">
    <property type="entry name" value="Cytochrome_b561_oxidase"/>
</dbReference>
<keyword evidence="7" id="KW-0479">Metal-binding</keyword>
<feature type="transmembrane region" description="Helical" evidence="13">
    <location>
        <begin position="145"/>
        <end position="163"/>
    </location>
</feature>
<feature type="domain" description="Cytochrome b561 bacterial/Ni-hydrogenase" evidence="14">
    <location>
        <begin position="6"/>
        <end position="175"/>
    </location>
</feature>
<evidence type="ECO:0000256" key="6">
    <source>
        <dbReference type="ARBA" id="ARBA00022692"/>
    </source>
</evidence>
<dbReference type="PANTHER" id="PTHR30529">
    <property type="entry name" value="CYTOCHROME B561"/>
    <property type="match status" value="1"/>
</dbReference>
<evidence type="ECO:0000256" key="9">
    <source>
        <dbReference type="ARBA" id="ARBA00022989"/>
    </source>
</evidence>
<feature type="transmembrane region" description="Helical" evidence="13">
    <location>
        <begin position="88"/>
        <end position="106"/>
    </location>
</feature>
<dbReference type="InterPro" id="IPR011577">
    <property type="entry name" value="Cyt_b561_bac/Ni-Hgenase"/>
</dbReference>
<reference evidence="15" key="2">
    <citation type="journal article" date="2020" name="Microorganisms">
        <title>Osmotic Adaptation and Compatible Solute Biosynthesis of Phototrophic Bacteria as Revealed from Genome Analyses.</title>
        <authorList>
            <person name="Imhoff J.F."/>
            <person name="Rahn T."/>
            <person name="Kunzel S."/>
            <person name="Keller A."/>
            <person name="Neulinger S.C."/>
        </authorList>
    </citation>
    <scope>NUCLEOTIDE SEQUENCE</scope>
    <source>
        <strain evidence="15">LMG 28126</strain>
    </source>
</reference>
<evidence type="ECO:0000256" key="5">
    <source>
        <dbReference type="ARBA" id="ARBA00022617"/>
    </source>
</evidence>
<keyword evidence="16" id="KW-1185">Reference proteome</keyword>
<keyword evidence="4" id="KW-1003">Cell membrane</keyword>
<comment type="subcellular location">
    <subcellularLocation>
        <location evidence="2">Cell membrane</location>
        <topology evidence="2">Multi-pass membrane protein</topology>
    </subcellularLocation>
</comment>
<dbReference type="GO" id="GO:0009055">
    <property type="term" value="F:electron transfer activity"/>
    <property type="evidence" value="ECO:0007669"/>
    <property type="project" value="InterPro"/>
</dbReference>
<keyword evidence="8" id="KW-0249">Electron transport</keyword>
<keyword evidence="6 13" id="KW-0812">Transmembrane</keyword>
<comment type="similarity">
    <text evidence="12">Belongs to the cytochrome b561 family.</text>
</comment>
<organism evidence="15 16">
    <name type="scientific">Rhodobaculum claviforme</name>
    <dbReference type="NCBI Taxonomy" id="1549854"/>
    <lineage>
        <taxon>Bacteria</taxon>
        <taxon>Pseudomonadati</taxon>
        <taxon>Pseudomonadota</taxon>
        <taxon>Alphaproteobacteria</taxon>
        <taxon>Rhodobacterales</taxon>
        <taxon>Paracoccaceae</taxon>
        <taxon>Rhodobaculum</taxon>
    </lineage>
</organism>
<feature type="transmembrane region" description="Helical" evidence="13">
    <location>
        <begin position="44"/>
        <end position="68"/>
    </location>
</feature>
<dbReference type="Proteomes" id="UP000706333">
    <property type="component" value="Unassembled WGS sequence"/>
</dbReference>
<keyword evidence="11 13" id="KW-0472">Membrane</keyword>
<evidence type="ECO:0000256" key="2">
    <source>
        <dbReference type="ARBA" id="ARBA00004651"/>
    </source>
</evidence>
<dbReference type="SUPFAM" id="SSF81342">
    <property type="entry name" value="Transmembrane di-heme cytochromes"/>
    <property type="match status" value="1"/>
</dbReference>
<dbReference type="Pfam" id="PF01292">
    <property type="entry name" value="Ni_hydr_CYTB"/>
    <property type="match status" value="1"/>
</dbReference>
<keyword evidence="5" id="KW-0349">Heme</keyword>
<sequence>MTTGGYGPTARLFHWITVLLVLGMVPAGVVMVQEGLDRTLQNQLFIFHKNVGVLVLVVVLARLAWRAVTPPPPPPPTMPDWQKTTSAWVHRVLYGLLIFMAVSGYLRVTLGGFPIEALDALGVPRPPRNDTLAAMAQRAHFLGKFALMGVIALHVLAALWHGVAKRDGVFSRMWPPLPRQ</sequence>
<evidence type="ECO:0000256" key="13">
    <source>
        <dbReference type="SAM" id="Phobius"/>
    </source>
</evidence>
<name>A0A934TJE2_9RHOB</name>
<dbReference type="InterPro" id="IPR016174">
    <property type="entry name" value="Di-haem_cyt_TM"/>
</dbReference>
<comment type="cofactor">
    <cofactor evidence="1">
        <name>heme b</name>
        <dbReference type="ChEBI" id="CHEBI:60344"/>
    </cofactor>
</comment>
<evidence type="ECO:0000256" key="7">
    <source>
        <dbReference type="ARBA" id="ARBA00022723"/>
    </source>
</evidence>
<feature type="transmembrane region" description="Helical" evidence="13">
    <location>
        <begin position="12"/>
        <end position="32"/>
    </location>
</feature>
<gene>
    <name evidence="15" type="ORF">CCR87_04995</name>
</gene>
<dbReference type="EMBL" id="NHSD01000156">
    <property type="protein sequence ID" value="MBK5926708.1"/>
    <property type="molecule type" value="Genomic_DNA"/>
</dbReference>
<dbReference type="Gene3D" id="1.20.950.20">
    <property type="entry name" value="Transmembrane di-heme cytochromes, Chain C"/>
    <property type="match status" value="1"/>
</dbReference>
<keyword evidence="3" id="KW-0813">Transport</keyword>
<evidence type="ECO:0000256" key="10">
    <source>
        <dbReference type="ARBA" id="ARBA00023004"/>
    </source>
</evidence>
<evidence type="ECO:0000259" key="14">
    <source>
        <dbReference type="Pfam" id="PF01292"/>
    </source>
</evidence>
<evidence type="ECO:0000256" key="1">
    <source>
        <dbReference type="ARBA" id="ARBA00001970"/>
    </source>
</evidence>
<evidence type="ECO:0000313" key="15">
    <source>
        <dbReference type="EMBL" id="MBK5926708.1"/>
    </source>
</evidence>
<dbReference type="GO" id="GO:0046872">
    <property type="term" value="F:metal ion binding"/>
    <property type="evidence" value="ECO:0007669"/>
    <property type="project" value="UniProtKB-KW"/>
</dbReference>
<dbReference type="RefSeq" id="WP_201156478.1">
    <property type="nucleotide sequence ID" value="NZ_NHSD01000156.1"/>
</dbReference>
<accession>A0A934TJE2</accession>
<dbReference type="GO" id="GO:0020037">
    <property type="term" value="F:heme binding"/>
    <property type="evidence" value="ECO:0007669"/>
    <property type="project" value="TreeGrafter"/>
</dbReference>
<dbReference type="AlphaFoldDB" id="A0A934TJE2"/>
<dbReference type="GO" id="GO:0022904">
    <property type="term" value="P:respiratory electron transport chain"/>
    <property type="evidence" value="ECO:0007669"/>
    <property type="project" value="InterPro"/>
</dbReference>
<comment type="caution">
    <text evidence="15">The sequence shown here is derived from an EMBL/GenBank/DDBJ whole genome shotgun (WGS) entry which is preliminary data.</text>
</comment>
<proteinExistence type="inferred from homology"/>
<evidence type="ECO:0000313" key="16">
    <source>
        <dbReference type="Proteomes" id="UP000706333"/>
    </source>
</evidence>
<evidence type="ECO:0000256" key="4">
    <source>
        <dbReference type="ARBA" id="ARBA00022475"/>
    </source>
</evidence>
<dbReference type="GO" id="GO:0005886">
    <property type="term" value="C:plasma membrane"/>
    <property type="evidence" value="ECO:0007669"/>
    <property type="project" value="UniProtKB-SubCell"/>
</dbReference>
<evidence type="ECO:0000256" key="11">
    <source>
        <dbReference type="ARBA" id="ARBA00023136"/>
    </source>
</evidence>
<keyword evidence="9 13" id="KW-1133">Transmembrane helix</keyword>
<keyword evidence="10" id="KW-0408">Iron</keyword>
<protein>
    <submittedName>
        <fullName evidence="15">Cytochrome b</fullName>
    </submittedName>
</protein>
<evidence type="ECO:0000256" key="8">
    <source>
        <dbReference type="ARBA" id="ARBA00022982"/>
    </source>
</evidence>
<reference evidence="15" key="1">
    <citation type="submission" date="2017-05" db="EMBL/GenBank/DDBJ databases">
        <authorList>
            <person name="Imhoff J.F."/>
            <person name="Rahn T."/>
            <person name="Kuenzel S."/>
            <person name="Neulinger S.C."/>
        </authorList>
    </citation>
    <scope>NUCLEOTIDE SEQUENCE</scope>
    <source>
        <strain evidence="15">LMG 28126</strain>
    </source>
</reference>
<evidence type="ECO:0000256" key="3">
    <source>
        <dbReference type="ARBA" id="ARBA00022448"/>
    </source>
</evidence>
<evidence type="ECO:0000256" key="12">
    <source>
        <dbReference type="ARBA" id="ARBA00037975"/>
    </source>
</evidence>